<proteinExistence type="predicted"/>
<evidence type="ECO:0000256" key="5">
    <source>
        <dbReference type="ARBA" id="ARBA00023136"/>
    </source>
</evidence>
<dbReference type="PANTHER" id="PTHR30619:SF1">
    <property type="entry name" value="RECOMBINATION PROTEIN 2"/>
    <property type="match status" value="1"/>
</dbReference>
<name>A0ABU3BD11_9FLAO</name>
<dbReference type="PANTHER" id="PTHR30619">
    <property type="entry name" value="DNA INTERNALIZATION/COMPETENCE PROTEIN COMEC/REC2"/>
    <property type="match status" value="1"/>
</dbReference>
<dbReference type="InterPro" id="IPR025405">
    <property type="entry name" value="DUF4131"/>
</dbReference>
<comment type="caution">
    <text evidence="9">The sequence shown here is derived from an EMBL/GenBank/DDBJ whole genome shotgun (WGS) entry which is preliminary data.</text>
</comment>
<evidence type="ECO:0000259" key="8">
    <source>
        <dbReference type="Pfam" id="PF13567"/>
    </source>
</evidence>
<evidence type="ECO:0000256" key="2">
    <source>
        <dbReference type="ARBA" id="ARBA00022475"/>
    </source>
</evidence>
<keyword evidence="4 6" id="KW-1133">Transmembrane helix</keyword>
<dbReference type="NCBIfam" id="TIGR00360">
    <property type="entry name" value="ComEC_N-term"/>
    <property type="match status" value="1"/>
</dbReference>
<evidence type="ECO:0000256" key="4">
    <source>
        <dbReference type="ARBA" id="ARBA00022989"/>
    </source>
</evidence>
<evidence type="ECO:0000259" key="7">
    <source>
        <dbReference type="Pfam" id="PF03772"/>
    </source>
</evidence>
<feature type="transmembrane region" description="Helical" evidence="6">
    <location>
        <begin position="286"/>
        <end position="302"/>
    </location>
</feature>
<dbReference type="Proteomes" id="UP001250662">
    <property type="component" value="Unassembled WGS sequence"/>
</dbReference>
<dbReference type="EMBL" id="JAVRHU010000001">
    <property type="protein sequence ID" value="MDT0620028.1"/>
    <property type="molecule type" value="Genomic_DNA"/>
</dbReference>
<protein>
    <submittedName>
        <fullName evidence="9">ComEC/Rec2 family competence protein</fullName>
    </submittedName>
</protein>
<feature type="transmembrane region" description="Helical" evidence="6">
    <location>
        <begin position="7"/>
        <end position="25"/>
    </location>
</feature>
<keyword evidence="5 6" id="KW-0472">Membrane</keyword>
<evidence type="ECO:0000256" key="6">
    <source>
        <dbReference type="SAM" id="Phobius"/>
    </source>
</evidence>
<feature type="transmembrane region" description="Helical" evidence="6">
    <location>
        <begin position="331"/>
        <end position="352"/>
    </location>
</feature>
<evidence type="ECO:0000313" key="10">
    <source>
        <dbReference type="Proteomes" id="UP001250662"/>
    </source>
</evidence>
<feature type="transmembrane region" description="Helical" evidence="6">
    <location>
        <begin position="505"/>
        <end position="522"/>
    </location>
</feature>
<keyword evidence="2" id="KW-1003">Cell membrane</keyword>
<dbReference type="RefSeq" id="WP_311386571.1">
    <property type="nucleotide sequence ID" value="NZ_JAVRHU010000001.1"/>
</dbReference>
<evidence type="ECO:0000256" key="3">
    <source>
        <dbReference type="ARBA" id="ARBA00022692"/>
    </source>
</evidence>
<gene>
    <name evidence="9" type="ORF">RM520_00240</name>
</gene>
<feature type="transmembrane region" description="Helical" evidence="6">
    <location>
        <begin position="413"/>
        <end position="439"/>
    </location>
</feature>
<feature type="domain" description="DUF4131" evidence="8">
    <location>
        <begin position="31"/>
        <end position="187"/>
    </location>
</feature>
<dbReference type="Pfam" id="PF13567">
    <property type="entry name" value="DUF4131"/>
    <property type="match status" value="1"/>
</dbReference>
<feature type="transmembrane region" description="Helical" evidence="6">
    <location>
        <begin position="251"/>
        <end position="274"/>
    </location>
</feature>
<comment type="subcellular location">
    <subcellularLocation>
        <location evidence="1">Cell membrane</location>
        <topology evidence="1">Multi-pass membrane protein</topology>
    </subcellularLocation>
</comment>
<evidence type="ECO:0000313" key="9">
    <source>
        <dbReference type="EMBL" id="MDT0620028.1"/>
    </source>
</evidence>
<feature type="transmembrane region" description="Helical" evidence="6">
    <location>
        <begin position="482"/>
        <end position="499"/>
    </location>
</feature>
<reference evidence="9 10" key="1">
    <citation type="submission" date="2023-09" db="EMBL/GenBank/DDBJ databases">
        <authorList>
            <person name="Rey-Velasco X."/>
        </authorList>
    </citation>
    <scope>NUCLEOTIDE SEQUENCE [LARGE SCALE GENOMIC DNA]</scope>
    <source>
        <strain evidence="9 10">P007</strain>
    </source>
</reference>
<evidence type="ECO:0000256" key="1">
    <source>
        <dbReference type="ARBA" id="ARBA00004651"/>
    </source>
</evidence>
<feature type="domain" description="ComEC/Rec2-related protein" evidence="7">
    <location>
        <begin position="231"/>
        <end position="497"/>
    </location>
</feature>
<keyword evidence="3 6" id="KW-0812">Transmembrane</keyword>
<feature type="transmembrane region" description="Helical" evidence="6">
    <location>
        <begin position="388"/>
        <end position="407"/>
    </location>
</feature>
<organism evidence="9 10">
    <name type="scientific">Croceitalea vernalis</name>
    <dbReference type="NCBI Taxonomy" id="3075599"/>
    <lineage>
        <taxon>Bacteria</taxon>
        <taxon>Pseudomonadati</taxon>
        <taxon>Bacteroidota</taxon>
        <taxon>Flavobacteriia</taxon>
        <taxon>Flavobacteriales</taxon>
        <taxon>Flavobacteriaceae</taxon>
        <taxon>Croceitalea</taxon>
    </lineage>
</organism>
<dbReference type="InterPro" id="IPR004477">
    <property type="entry name" value="ComEC_N"/>
</dbReference>
<dbReference type="InterPro" id="IPR052159">
    <property type="entry name" value="Competence_DNA_uptake"/>
</dbReference>
<accession>A0ABU3BD11</accession>
<sequence length="673" mass="77144">MKLFNFVSVKLTLCLITGILLGFYFLIPLKILGFIVITLILILYLIYLKNKRNTFPYFDIVSYLSIIGLGLFITTLANPKSLSSHYSYQNISTDAVWKVKIREVLKPNSFSDNYIVEAEALEEEPITGKLFLSIQKDSIDSSLLLVDDELWLVSSTITFGEPLNPHQFNFKSYLKQQGVYHQLRVAPKAYYKTVKSKTTLLGLASNFRERLIEKLHKAPFGSEELSIIQALLLGQRNDITSNTYDNYKDAGAVHILAVSGLHVGIILLLLQFLLNPLELLPKGKTVKLVIILLLLWAFAFVAGLSPSIFRAVMMFSFIAYAMYLNRPSNTFNILALSMFFILLLKPLVLFHLGFQMSYAAVFSIVLIYPKLQRFWYPEHWFLRRAWQLLSVSCAAQLGVLPLSLFYFHQFPSLFFISNLVVIPFLGIILGIGILVLVLAQLDTLPDTLVLAYNYLIGKMNTVIAWVAQQEAFVFRDIPFDQIQLLLSYALIMIFIIIVSKATFKNISWFLIVLFTFQSWVIYSERKLSKTEQFILGHQTANTFFLHQIGDDLSVLESNQKPLKRIINNFKIGERINSISRDSLQNVYSIGSKSLFIIDSLNVLPNQNNLDYFLLTQSPQLNLVRVIDRLHPKMILIDGSNYKSYVTRWKETCIKKEIPFHYTGEKGAYYFDLD</sequence>
<keyword evidence="10" id="KW-1185">Reference proteome</keyword>
<dbReference type="Pfam" id="PF03772">
    <property type="entry name" value="Competence"/>
    <property type="match status" value="1"/>
</dbReference>
<feature type="transmembrane region" description="Helical" evidence="6">
    <location>
        <begin position="31"/>
        <end position="48"/>
    </location>
</feature>